<feature type="transmembrane region" description="Helical" evidence="1">
    <location>
        <begin position="459"/>
        <end position="480"/>
    </location>
</feature>
<dbReference type="RefSeq" id="WP_273613695.1">
    <property type="nucleotide sequence ID" value="NZ_CP117416.1"/>
</dbReference>
<feature type="transmembrane region" description="Helical" evidence="1">
    <location>
        <begin position="154"/>
        <end position="172"/>
    </location>
</feature>
<proteinExistence type="predicted"/>
<dbReference type="EMBL" id="CP117416">
    <property type="protein sequence ID" value="WCT55312.1"/>
    <property type="molecule type" value="Genomic_DNA"/>
</dbReference>
<reference evidence="2 3" key="1">
    <citation type="submission" date="2023-02" db="EMBL/GenBank/DDBJ databases">
        <title>Genome sequence of Paenibacillus kyungheensis KACC 18744.</title>
        <authorList>
            <person name="Kim S."/>
            <person name="Heo J."/>
            <person name="Kwon S.-W."/>
        </authorList>
    </citation>
    <scope>NUCLEOTIDE SEQUENCE [LARGE SCALE GENOMIC DNA]</scope>
    <source>
        <strain evidence="2 3">KACC 18744</strain>
    </source>
</reference>
<dbReference type="InterPro" id="IPR018674">
    <property type="entry name" value="DUF2142_membrane"/>
</dbReference>
<evidence type="ECO:0000256" key="1">
    <source>
        <dbReference type="SAM" id="Phobius"/>
    </source>
</evidence>
<protein>
    <submittedName>
        <fullName evidence="2">DUF2142 domain-containing protein</fullName>
    </submittedName>
</protein>
<organism evidence="2 3">
    <name type="scientific">Paenibacillus kyungheensis</name>
    <dbReference type="NCBI Taxonomy" id="1452732"/>
    <lineage>
        <taxon>Bacteria</taxon>
        <taxon>Bacillati</taxon>
        <taxon>Bacillota</taxon>
        <taxon>Bacilli</taxon>
        <taxon>Bacillales</taxon>
        <taxon>Paenibacillaceae</taxon>
        <taxon>Paenibacillus</taxon>
    </lineage>
</organism>
<feature type="transmembrane region" description="Helical" evidence="1">
    <location>
        <begin position="12"/>
        <end position="32"/>
    </location>
</feature>
<dbReference type="KEGG" id="pka:PQ456_19530"/>
<keyword evidence="1" id="KW-1133">Transmembrane helix</keyword>
<evidence type="ECO:0000313" key="3">
    <source>
        <dbReference type="Proteomes" id="UP001220509"/>
    </source>
</evidence>
<feature type="transmembrane region" description="Helical" evidence="1">
    <location>
        <begin position="274"/>
        <end position="291"/>
    </location>
</feature>
<keyword evidence="3" id="KW-1185">Reference proteome</keyword>
<name>A0AAX3M0B9_9BACL</name>
<keyword evidence="1" id="KW-0472">Membrane</keyword>
<feature type="transmembrane region" description="Helical" evidence="1">
    <location>
        <begin position="312"/>
        <end position="331"/>
    </location>
</feature>
<gene>
    <name evidence="2" type="ORF">PQ456_19530</name>
</gene>
<dbReference type="Proteomes" id="UP001220509">
    <property type="component" value="Chromosome"/>
</dbReference>
<feature type="transmembrane region" description="Helical" evidence="1">
    <location>
        <begin position="235"/>
        <end position="262"/>
    </location>
</feature>
<keyword evidence="1" id="KW-0812">Transmembrane</keyword>
<sequence length="483" mass="56294">MENEDKQIKQKFSIELKLLSILLFFGLLYIFVTPPFQMADEDSHFKRAFLVSQFDFIPQANEKNELGFYLPKAVLDFEADNRYMMGDASQKFNYQKYYSTITTSTDYTEKVFSQFSTVETNPLLYIPQALSMLLFRIFIYIFSLGKSELINPMSYMYAGRIGNLLFFIFCAYKAIKWIPFYKRVLFLILCMPMTLGLVSSLSYDSMVISICLLFISLILKLSFDKKHEKINRKHIIILCILSFVLIELKQVYFPIIFLFFLIPTSKFYSTKKKYLYFSLITLAGIVNYLLWAVISTIHGHFGPDQSDSTNQLIFILSNPFEYFLIIARTFYHLSFFYTNSFIGNLGWLDANFPPTFIYLYCLLILLTAIIDSNKNISFNILRRLFIFAIFAVVVVLIETGLYLTWTSIPSIGGVGYAQVSGVQGRYFIPIILLALILLYNNKLSKYLKFEHNEIINTMLIAFCSFSCMLMFFLLIIRYWIPAV</sequence>
<accession>A0AAX3M0B9</accession>
<feature type="transmembrane region" description="Helical" evidence="1">
    <location>
        <begin position="384"/>
        <end position="403"/>
    </location>
</feature>
<feature type="transmembrane region" description="Helical" evidence="1">
    <location>
        <begin position="123"/>
        <end position="142"/>
    </location>
</feature>
<evidence type="ECO:0000313" key="2">
    <source>
        <dbReference type="EMBL" id="WCT55312.1"/>
    </source>
</evidence>
<dbReference type="Pfam" id="PF09913">
    <property type="entry name" value="DUF2142"/>
    <property type="match status" value="1"/>
</dbReference>
<feature type="transmembrane region" description="Helical" evidence="1">
    <location>
        <begin position="423"/>
        <end position="439"/>
    </location>
</feature>
<feature type="transmembrane region" description="Helical" evidence="1">
    <location>
        <begin position="351"/>
        <end position="372"/>
    </location>
</feature>
<dbReference type="AlphaFoldDB" id="A0AAX3M0B9"/>